<dbReference type="InterPro" id="IPR001879">
    <property type="entry name" value="GPCR_2_extracellular_dom"/>
</dbReference>
<keyword evidence="5" id="KW-0325">Glycoprotein</keyword>
<dbReference type="FunFam" id="4.10.1240.10:FF:000021">
    <property type="entry name" value="Cadherin EGF LAG seven-pass G-type receptor"/>
    <property type="match status" value="1"/>
</dbReference>
<evidence type="ECO:0000256" key="3">
    <source>
        <dbReference type="ARBA" id="ARBA00022989"/>
    </source>
</evidence>
<dbReference type="CDD" id="cd00055">
    <property type="entry name" value="EGF_Lam"/>
    <property type="match status" value="1"/>
</dbReference>
<reference evidence="9 10" key="1">
    <citation type="journal article" date="2019" name="Sci. Data">
        <title>Hybrid genome assembly and annotation of Danionella translucida.</title>
        <authorList>
            <person name="Kadobianskyi M."/>
            <person name="Schulze L."/>
            <person name="Schuelke M."/>
            <person name="Judkewitz B."/>
        </authorList>
    </citation>
    <scope>NUCLEOTIDE SEQUENCE [LARGE SCALE GENOMIC DNA]</scope>
    <source>
        <strain evidence="9 10">Bolton</strain>
    </source>
</reference>
<dbReference type="Gene3D" id="4.10.1240.10">
    <property type="entry name" value="GPCR, family 2, extracellular hormone receptor domain"/>
    <property type="match status" value="1"/>
</dbReference>
<dbReference type="InterPro" id="IPR036445">
    <property type="entry name" value="GPCR_2_extracell_dom_sf"/>
</dbReference>
<dbReference type="SMART" id="SM00180">
    <property type="entry name" value="EGF_Lam"/>
    <property type="match status" value="1"/>
</dbReference>
<dbReference type="Gene3D" id="2.170.300.10">
    <property type="entry name" value="Tie2 ligand-binding domain superfamily"/>
    <property type="match status" value="1"/>
</dbReference>
<gene>
    <name evidence="9" type="ORF">DNTS_015256</name>
</gene>
<evidence type="ECO:0000313" key="10">
    <source>
        <dbReference type="Proteomes" id="UP000316079"/>
    </source>
</evidence>
<keyword evidence="2" id="KW-0677">Repeat</keyword>
<keyword evidence="4 7" id="KW-1015">Disulfide bond</keyword>
<evidence type="ECO:0000313" key="9">
    <source>
        <dbReference type="EMBL" id="TRY56131.1"/>
    </source>
</evidence>
<keyword evidence="10" id="KW-1185">Reference proteome</keyword>
<feature type="disulfide bond" evidence="7">
    <location>
        <begin position="32"/>
        <end position="44"/>
    </location>
</feature>
<dbReference type="PROSITE" id="PS01248">
    <property type="entry name" value="EGF_LAM_1"/>
    <property type="match status" value="1"/>
</dbReference>
<dbReference type="FunFam" id="2.10.25.10:FF:000011">
    <property type="entry name" value="Cadherin EGF LAG seven-pass G-type receptor"/>
    <property type="match status" value="1"/>
</dbReference>
<dbReference type="SUPFAM" id="SSF57196">
    <property type="entry name" value="EGF/Laminin"/>
    <property type="match status" value="1"/>
</dbReference>
<dbReference type="PROSITE" id="PS50027">
    <property type="entry name" value="EGF_LAM_2"/>
    <property type="match status" value="1"/>
</dbReference>
<dbReference type="GO" id="GO:0098609">
    <property type="term" value="P:cell-cell adhesion"/>
    <property type="evidence" value="ECO:0007669"/>
    <property type="project" value="TreeGrafter"/>
</dbReference>
<dbReference type="SMART" id="SM00008">
    <property type="entry name" value="HormR"/>
    <property type="match status" value="1"/>
</dbReference>
<comment type="caution">
    <text evidence="9">The sequence shown here is derived from an EMBL/GenBank/DDBJ whole genome shotgun (WGS) entry which is preliminary data.</text>
</comment>
<dbReference type="Pfam" id="PF00053">
    <property type="entry name" value="EGF_laminin"/>
    <property type="match status" value="1"/>
</dbReference>
<dbReference type="InterPro" id="IPR002049">
    <property type="entry name" value="LE_dom"/>
</dbReference>
<keyword evidence="6 7" id="KW-0424">Laminin EGF-like domain</keyword>
<evidence type="ECO:0000256" key="1">
    <source>
        <dbReference type="ARBA" id="ARBA00022692"/>
    </source>
</evidence>
<dbReference type="Pfam" id="PF02793">
    <property type="entry name" value="HRM"/>
    <property type="match status" value="1"/>
</dbReference>
<evidence type="ECO:0000259" key="8">
    <source>
        <dbReference type="PROSITE" id="PS50027"/>
    </source>
</evidence>
<evidence type="ECO:0000256" key="2">
    <source>
        <dbReference type="ARBA" id="ARBA00022737"/>
    </source>
</evidence>
<keyword evidence="1" id="KW-0812">Transmembrane</keyword>
<dbReference type="PANTHER" id="PTHR24026:SF36">
    <property type="entry name" value="CADHERIN EGF LAG SEVEN-PASS G-TYPE RECEPTOR 1"/>
    <property type="match status" value="1"/>
</dbReference>
<protein>
    <recommendedName>
        <fullName evidence="8">Laminin EGF-like domain-containing protein</fullName>
    </recommendedName>
</protein>
<feature type="disulfide bond" evidence="7">
    <location>
        <begin position="53"/>
        <end position="62"/>
    </location>
</feature>
<proteinExistence type="predicted"/>
<evidence type="ECO:0000256" key="6">
    <source>
        <dbReference type="ARBA" id="ARBA00023292"/>
    </source>
</evidence>
<evidence type="ECO:0000256" key="5">
    <source>
        <dbReference type="ARBA" id="ARBA00023180"/>
    </source>
</evidence>
<feature type="non-terminal residue" evidence="9">
    <location>
        <position position="137"/>
    </location>
</feature>
<feature type="disulfide bond" evidence="7">
    <location>
        <begin position="34"/>
        <end position="51"/>
    </location>
</feature>
<dbReference type="Proteomes" id="UP000316079">
    <property type="component" value="Unassembled WGS sequence"/>
</dbReference>
<sequence>MNLFTKETNVFFPLHFQDNYFRPLGGDTCFPCDCFHLGSQSRSCDPVTGQCACKTGVVGQQCDRCDSPFAEVTPSGCVVVYDGCPKAIENGIWWPRTMFGGPAATNCPKGSSGETTCDDKGWLPPELFNCTSLSFTK</sequence>
<accession>A0A553MSG8</accession>
<dbReference type="PANTHER" id="PTHR24026">
    <property type="entry name" value="FAT ATYPICAL CADHERIN-RELATED"/>
    <property type="match status" value="1"/>
</dbReference>
<evidence type="ECO:0000256" key="7">
    <source>
        <dbReference type="PROSITE-ProRule" id="PRU00460"/>
    </source>
</evidence>
<dbReference type="OrthoDB" id="8932141at2759"/>
<name>A0A553MSG8_9TELE</name>
<organism evidence="9 10">
    <name type="scientific">Danionella cerebrum</name>
    <dbReference type="NCBI Taxonomy" id="2873325"/>
    <lineage>
        <taxon>Eukaryota</taxon>
        <taxon>Metazoa</taxon>
        <taxon>Chordata</taxon>
        <taxon>Craniata</taxon>
        <taxon>Vertebrata</taxon>
        <taxon>Euteleostomi</taxon>
        <taxon>Actinopterygii</taxon>
        <taxon>Neopterygii</taxon>
        <taxon>Teleostei</taxon>
        <taxon>Ostariophysi</taxon>
        <taxon>Cypriniformes</taxon>
        <taxon>Danionidae</taxon>
        <taxon>Danioninae</taxon>
        <taxon>Danionella</taxon>
    </lineage>
</organism>
<dbReference type="AlphaFoldDB" id="A0A553MSG8"/>
<dbReference type="GO" id="GO:0016020">
    <property type="term" value="C:membrane"/>
    <property type="evidence" value="ECO:0007669"/>
    <property type="project" value="InterPro"/>
</dbReference>
<dbReference type="STRING" id="623744.A0A553MSG8"/>
<dbReference type="GO" id="GO:0004930">
    <property type="term" value="F:G protein-coupled receptor activity"/>
    <property type="evidence" value="ECO:0007669"/>
    <property type="project" value="InterPro"/>
</dbReference>
<evidence type="ECO:0000256" key="4">
    <source>
        <dbReference type="ARBA" id="ARBA00023157"/>
    </source>
</evidence>
<comment type="caution">
    <text evidence="7">Lacks conserved residue(s) required for the propagation of feature annotation.</text>
</comment>
<feature type="domain" description="Laminin EGF-like" evidence="8">
    <location>
        <begin position="32"/>
        <end position="79"/>
    </location>
</feature>
<keyword evidence="3" id="KW-0472">Membrane</keyword>
<dbReference type="EMBL" id="SRMA01027294">
    <property type="protein sequence ID" value="TRY56131.1"/>
    <property type="molecule type" value="Genomic_DNA"/>
</dbReference>
<keyword evidence="3" id="KW-1133">Transmembrane helix</keyword>